<protein>
    <submittedName>
        <fullName evidence="7">NADPH:quinone reductase-like Zn-dependent oxidoreductase</fullName>
    </submittedName>
</protein>
<proteinExistence type="predicted"/>
<keyword evidence="3" id="KW-0963">Cytoplasm</keyword>
<evidence type="ECO:0000256" key="1">
    <source>
        <dbReference type="ARBA" id="ARBA00004496"/>
    </source>
</evidence>
<dbReference type="InterPro" id="IPR020843">
    <property type="entry name" value="ER"/>
</dbReference>
<dbReference type="PANTHER" id="PTHR44154">
    <property type="entry name" value="QUINONE OXIDOREDUCTASE"/>
    <property type="match status" value="1"/>
</dbReference>
<dbReference type="PANTHER" id="PTHR44154:SF1">
    <property type="entry name" value="QUINONE OXIDOREDUCTASE"/>
    <property type="match status" value="1"/>
</dbReference>
<feature type="domain" description="Enoyl reductase (ER)" evidence="6">
    <location>
        <begin position="60"/>
        <end position="376"/>
    </location>
</feature>
<evidence type="ECO:0000256" key="3">
    <source>
        <dbReference type="ARBA" id="ARBA00022490"/>
    </source>
</evidence>
<dbReference type="Pfam" id="PF08240">
    <property type="entry name" value="ADH_N"/>
    <property type="match status" value="1"/>
</dbReference>
<evidence type="ECO:0000259" key="6">
    <source>
        <dbReference type="SMART" id="SM00829"/>
    </source>
</evidence>
<keyword evidence="5" id="KW-0694">RNA-binding</keyword>
<dbReference type="Gene3D" id="3.90.180.10">
    <property type="entry name" value="Medium-chain alcohol dehydrogenases, catalytic domain"/>
    <property type="match status" value="1"/>
</dbReference>
<dbReference type="GO" id="GO:0005737">
    <property type="term" value="C:cytoplasm"/>
    <property type="evidence" value="ECO:0007669"/>
    <property type="project" value="UniProtKB-SubCell"/>
</dbReference>
<dbReference type="SMART" id="SM00829">
    <property type="entry name" value="PKS_ER"/>
    <property type="match status" value="1"/>
</dbReference>
<dbReference type="GO" id="GO:0003723">
    <property type="term" value="F:RNA binding"/>
    <property type="evidence" value="ECO:0007669"/>
    <property type="project" value="UniProtKB-KW"/>
</dbReference>
<sequence length="378" mass="40330">MRFAIADEEGLHNELNNNFNWNDLVITDQNVQLRPTHLFSLLTPTTEDHTMQAMLIKAYGENAEFEASEVVKPEPQSGHVLVKIAASSVNTVDTMIRKMGKDLPLSPDTPAILGMDFAGTVESVGEGVSDYAVGDDVYGCAGGLADLPGSLAEYMVADSKLIAHKPKNLSMKEAAALPLVAITAYEGLVRAQIHKGQKVLVHGGSGGVGHVAIQLAKHFGAEVYSTGGGEKQLALIEELGAIGINYKTESVEQYVNKHTDGAGFDLVYDSVGGANLTKSFEAAALNAHVATTVSMCELDLTPAHFKGLSLHVVFMLIPMLHNHKREEHGEILSKIAEISESGGLKPVLDEQTFSLANVGEAYARLESGKGMGKVVIEN</sequence>
<dbReference type="InterPro" id="IPR013154">
    <property type="entry name" value="ADH-like_N"/>
</dbReference>
<evidence type="ECO:0000256" key="2">
    <source>
        <dbReference type="ARBA" id="ARBA00011881"/>
    </source>
</evidence>
<dbReference type="SUPFAM" id="SSF51735">
    <property type="entry name" value="NAD(P)-binding Rossmann-fold domains"/>
    <property type="match status" value="1"/>
</dbReference>
<evidence type="ECO:0000313" key="8">
    <source>
        <dbReference type="Proteomes" id="UP000536179"/>
    </source>
</evidence>
<comment type="subcellular location">
    <subcellularLocation>
        <location evidence="1">Cytoplasm</location>
    </subcellularLocation>
</comment>
<organism evidence="7 8">
    <name type="scientific">Aporhodopirellula rubra</name>
    <dbReference type="NCBI Taxonomy" id="980271"/>
    <lineage>
        <taxon>Bacteria</taxon>
        <taxon>Pseudomonadati</taxon>
        <taxon>Planctomycetota</taxon>
        <taxon>Planctomycetia</taxon>
        <taxon>Pirellulales</taxon>
        <taxon>Pirellulaceae</taxon>
        <taxon>Aporhodopirellula</taxon>
    </lineage>
</organism>
<reference evidence="7 8" key="1">
    <citation type="submission" date="2020-08" db="EMBL/GenBank/DDBJ databases">
        <title>Genomic Encyclopedia of Type Strains, Phase III (KMG-III): the genomes of soil and plant-associated and newly described type strains.</title>
        <authorList>
            <person name="Whitman W."/>
        </authorList>
    </citation>
    <scope>NUCLEOTIDE SEQUENCE [LARGE SCALE GENOMIC DNA]</scope>
    <source>
        <strain evidence="7 8">CECT 8075</strain>
    </source>
</reference>
<dbReference type="CDD" id="cd08272">
    <property type="entry name" value="MDR6"/>
    <property type="match status" value="1"/>
</dbReference>
<dbReference type="InterPro" id="IPR011032">
    <property type="entry name" value="GroES-like_sf"/>
</dbReference>
<evidence type="ECO:0000313" key="7">
    <source>
        <dbReference type="EMBL" id="MBB3206165.1"/>
    </source>
</evidence>
<name>A0A7W5DXB5_9BACT</name>
<dbReference type="EMBL" id="JACHXU010000005">
    <property type="protein sequence ID" value="MBB3206165.1"/>
    <property type="molecule type" value="Genomic_DNA"/>
</dbReference>
<dbReference type="Proteomes" id="UP000536179">
    <property type="component" value="Unassembled WGS sequence"/>
</dbReference>
<evidence type="ECO:0000256" key="4">
    <source>
        <dbReference type="ARBA" id="ARBA00022857"/>
    </source>
</evidence>
<dbReference type="PROSITE" id="PS01162">
    <property type="entry name" value="QOR_ZETA_CRYSTAL"/>
    <property type="match status" value="1"/>
</dbReference>
<comment type="subunit">
    <text evidence="2">Homotetramer.</text>
</comment>
<comment type="caution">
    <text evidence="7">The sequence shown here is derived from an EMBL/GenBank/DDBJ whole genome shotgun (WGS) entry which is preliminary data.</text>
</comment>
<dbReference type="SUPFAM" id="SSF50129">
    <property type="entry name" value="GroES-like"/>
    <property type="match status" value="1"/>
</dbReference>
<accession>A0A7W5DXB5</accession>
<dbReference type="AlphaFoldDB" id="A0A7W5DXB5"/>
<dbReference type="Pfam" id="PF13602">
    <property type="entry name" value="ADH_zinc_N_2"/>
    <property type="match status" value="1"/>
</dbReference>
<dbReference type="Gene3D" id="3.40.50.720">
    <property type="entry name" value="NAD(P)-binding Rossmann-like Domain"/>
    <property type="match status" value="1"/>
</dbReference>
<evidence type="ECO:0000256" key="5">
    <source>
        <dbReference type="ARBA" id="ARBA00022884"/>
    </source>
</evidence>
<dbReference type="GO" id="GO:0008270">
    <property type="term" value="F:zinc ion binding"/>
    <property type="evidence" value="ECO:0007669"/>
    <property type="project" value="InterPro"/>
</dbReference>
<dbReference type="InterPro" id="IPR002364">
    <property type="entry name" value="Quin_OxRdtase/zeta-crystal_CS"/>
</dbReference>
<dbReference type="GO" id="GO:0016491">
    <property type="term" value="F:oxidoreductase activity"/>
    <property type="evidence" value="ECO:0007669"/>
    <property type="project" value="InterPro"/>
</dbReference>
<dbReference type="InterPro" id="IPR036291">
    <property type="entry name" value="NAD(P)-bd_dom_sf"/>
</dbReference>
<keyword evidence="8" id="KW-1185">Reference proteome</keyword>
<keyword evidence="4" id="KW-0521">NADP</keyword>
<gene>
    <name evidence="7" type="ORF">FHS27_001973</name>
</gene>
<dbReference type="InterPro" id="IPR051603">
    <property type="entry name" value="Zinc-ADH_QOR/CCCR"/>
</dbReference>